<dbReference type="PANTHER" id="PTHR43725:SF53">
    <property type="entry name" value="UDP-ARABINOSE 4-EPIMERASE 1"/>
    <property type="match status" value="1"/>
</dbReference>
<evidence type="ECO:0000256" key="3">
    <source>
        <dbReference type="ARBA" id="ARBA00004947"/>
    </source>
</evidence>
<dbReference type="InterPro" id="IPR036291">
    <property type="entry name" value="NAD(P)-bd_dom_sf"/>
</dbReference>
<dbReference type="UniPathway" id="UPA00214"/>
<keyword evidence="9" id="KW-0119">Carbohydrate metabolism</keyword>
<dbReference type="InterPro" id="IPR001509">
    <property type="entry name" value="Epimerase_deHydtase"/>
</dbReference>
<evidence type="ECO:0000256" key="11">
    <source>
        <dbReference type="ARBA" id="ARBA00033067"/>
    </source>
</evidence>
<evidence type="ECO:0000256" key="1">
    <source>
        <dbReference type="ARBA" id="ARBA00000083"/>
    </source>
</evidence>
<dbReference type="InterPro" id="IPR005886">
    <property type="entry name" value="UDP_G4E"/>
</dbReference>
<dbReference type="AlphaFoldDB" id="A0A0H2L6Z3"/>
<keyword evidence="8" id="KW-0413">Isomerase</keyword>
<proteinExistence type="inferred from homology"/>
<keyword evidence="7" id="KW-0520">NAD</keyword>
<dbReference type="EMBL" id="JNBQ01000002">
    <property type="protein sequence ID" value="KLN35962.1"/>
    <property type="molecule type" value="Genomic_DNA"/>
</dbReference>
<evidence type="ECO:0000256" key="4">
    <source>
        <dbReference type="ARBA" id="ARBA00007637"/>
    </source>
</evidence>
<dbReference type="EC" id="5.1.3.2" evidence="5"/>
<dbReference type="RefSeq" id="WP_047231368.1">
    <property type="nucleotide sequence ID" value="NZ_JNBQ01000002.1"/>
</dbReference>
<comment type="cofactor">
    <cofactor evidence="2">
        <name>NAD(+)</name>
        <dbReference type="ChEBI" id="CHEBI:57540"/>
    </cofactor>
</comment>
<evidence type="ECO:0000259" key="12">
    <source>
        <dbReference type="Pfam" id="PF01370"/>
    </source>
</evidence>
<evidence type="ECO:0000313" key="14">
    <source>
        <dbReference type="Proteomes" id="UP000035265"/>
    </source>
</evidence>
<keyword evidence="14" id="KW-1185">Reference proteome</keyword>
<evidence type="ECO:0000256" key="8">
    <source>
        <dbReference type="ARBA" id="ARBA00023235"/>
    </source>
</evidence>
<dbReference type="GO" id="GO:0033499">
    <property type="term" value="P:galactose catabolic process via UDP-galactose, Leloir pathway"/>
    <property type="evidence" value="ECO:0007669"/>
    <property type="project" value="TreeGrafter"/>
</dbReference>
<evidence type="ECO:0000256" key="10">
    <source>
        <dbReference type="ARBA" id="ARBA00031367"/>
    </source>
</evidence>
<accession>A0A0H2L6Z3</accession>
<dbReference type="Proteomes" id="UP000035265">
    <property type="component" value="Unassembled WGS sequence"/>
</dbReference>
<dbReference type="SUPFAM" id="SSF51735">
    <property type="entry name" value="NAD(P)-binding Rossmann-fold domains"/>
    <property type="match status" value="1"/>
</dbReference>
<dbReference type="Gene3D" id="3.90.25.10">
    <property type="entry name" value="UDP-galactose 4-epimerase, domain 1"/>
    <property type="match status" value="1"/>
</dbReference>
<dbReference type="Gene3D" id="3.40.50.720">
    <property type="entry name" value="NAD(P)-binding Rossmann-like Domain"/>
    <property type="match status" value="1"/>
</dbReference>
<comment type="catalytic activity">
    <reaction evidence="1">
        <text>UDP-alpha-D-glucose = UDP-alpha-D-galactose</text>
        <dbReference type="Rhea" id="RHEA:22168"/>
        <dbReference type="ChEBI" id="CHEBI:58885"/>
        <dbReference type="ChEBI" id="CHEBI:66914"/>
        <dbReference type="EC" id="5.1.3.2"/>
    </reaction>
</comment>
<organism evidence="13 14">
    <name type="scientific">Cellulosimicrobium funkei</name>
    <dbReference type="NCBI Taxonomy" id="264251"/>
    <lineage>
        <taxon>Bacteria</taxon>
        <taxon>Bacillati</taxon>
        <taxon>Actinomycetota</taxon>
        <taxon>Actinomycetes</taxon>
        <taxon>Micrococcales</taxon>
        <taxon>Promicromonosporaceae</taxon>
        <taxon>Cellulosimicrobium</taxon>
    </lineage>
</organism>
<evidence type="ECO:0000313" key="13">
    <source>
        <dbReference type="EMBL" id="KLN35962.1"/>
    </source>
</evidence>
<comment type="pathway">
    <text evidence="3">Carbohydrate metabolism; galactose metabolism.</text>
</comment>
<comment type="caution">
    <text evidence="13">The sequence shown here is derived from an EMBL/GenBank/DDBJ whole genome shotgun (WGS) entry which is preliminary data.</text>
</comment>
<evidence type="ECO:0000256" key="5">
    <source>
        <dbReference type="ARBA" id="ARBA00013189"/>
    </source>
</evidence>
<gene>
    <name evidence="13" type="ORF">FB00_02895</name>
</gene>
<evidence type="ECO:0000256" key="9">
    <source>
        <dbReference type="ARBA" id="ARBA00023277"/>
    </source>
</evidence>
<dbReference type="Pfam" id="PF01370">
    <property type="entry name" value="Epimerase"/>
    <property type="match status" value="1"/>
</dbReference>
<dbReference type="NCBIfam" id="TIGR01179">
    <property type="entry name" value="galE"/>
    <property type="match status" value="1"/>
</dbReference>
<comment type="similarity">
    <text evidence="4">Belongs to the NAD(P)-dependent epimerase/dehydratase family.</text>
</comment>
<feature type="domain" description="NAD-dependent epimerase/dehydratase" evidence="12">
    <location>
        <begin position="3"/>
        <end position="251"/>
    </location>
</feature>
<dbReference type="STRING" id="264251.FB00_02895"/>
<protein>
    <recommendedName>
        <fullName evidence="6">UDP-glucose 4-epimerase</fullName>
        <ecNumber evidence="5">5.1.3.2</ecNumber>
    </recommendedName>
    <alternativeName>
        <fullName evidence="11">Galactowaldenase</fullName>
    </alternativeName>
    <alternativeName>
        <fullName evidence="10">UDP-galactose 4-epimerase</fullName>
    </alternativeName>
</protein>
<sequence>MTILVTGGAGYIGAHVVRLLQERGEKVVVVDDLSTGRAERVGGATLVEVDVAAPEAVDVLTRALAEHDVRAVIHFAARKQVGESVEKPAWYYQQNVGGFTNLVTAMQAAGVDRLVFSSSAATYGMPSVSLVEEKLHAEPINPYGETKLVGEWLGRAAGRAWGLRFVALRYFNVAGAGWPELGDPAVLNLVPMVLDRLERGEQPKIFGDDYPTPDGTCIRDYIHVLDLAHAHLAALGYLDVDERPFDVFNVGTGQGSSVREVIDEIGRVSGLDVTPEVLPRRAGDPPQLVGDPRRINELFGWTATKGLPEIISSAWDAWQAGPRRIEVGASGGAEGAAEV</sequence>
<dbReference type="GO" id="GO:0003978">
    <property type="term" value="F:UDP-glucose 4-epimerase activity"/>
    <property type="evidence" value="ECO:0007669"/>
    <property type="project" value="UniProtKB-EC"/>
</dbReference>
<evidence type="ECO:0000256" key="7">
    <source>
        <dbReference type="ARBA" id="ARBA00023027"/>
    </source>
</evidence>
<reference evidence="13 14" key="1">
    <citation type="submission" date="2014-05" db="EMBL/GenBank/DDBJ databases">
        <title>Cellulosimicrobium funkei U11 genome.</title>
        <authorList>
            <person name="Hu C."/>
            <person name="Gong Y."/>
            <person name="Wan W."/>
            <person name="Jiang M."/>
        </authorList>
    </citation>
    <scope>NUCLEOTIDE SEQUENCE [LARGE SCALE GENOMIC DNA]</scope>
    <source>
        <strain evidence="13 14">U11</strain>
    </source>
</reference>
<evidence type="ECO:0000256" key="2">
    <source>
        <dbReference type="ARBA" id="ARBA00001911"/>
    </source>
</evidence>
<name>A0A0H2L6Z3_9MICO</name>
<evidence type="ECO:0000256" key="6">
    <source>
        <dbReference type="ARBA" id="ARBA00018569"/>
    </source>
</evidence>
<dbReference type="PANTHER" id="PTHR43725">
    <property type="entry name" value="UDP-GLUCOSE 4-EPIMERASE"/>
    <property type="match status" value="1"/>
</dbReference>
<dbReference type="PATRIC" id="fig|264251.5.peg.596"/>